<dbReference type="OrthoDB" id="6108004at2759"/>
<dbReference type="Proteomes" id="UP000596742">
    <property type="component" value="Unassembled WGS sequence"/>
</dbReference>
<dbReference type="AlphaFoldDB" id="A0A8B6FGM4"/>
<proteinExistence type="predicted"/>
<keyword evidence="3" id="KW-1185">Reference proteome</keyword>
<evidence type="ECO:0000313" key="3">
    <source>
        <dbReference type="Proteomes" id="UP000596742"/>
    </source>
</evidence>
<feature type="compositionally biased region" description="Acidic residues" evidence="1">
    <location>
        <begin position="208"/>
        <end position="229"/>
    </location>
</feature>
<organism evidence="2 3">
    <name type="scientific">Mytilus galloprovincialis</name>
    <name type="common">Mediterranean mussel</name>
    <dbReference type="NCBI Taxonomy" id="29158"/>
    <lineage>
        <taxon>Eukaryota</taxon>
        <taxon>Metazoa</taxon>
        <taxon>Spiralia</taxon>
        <taxon>Lophotrochozoa</taxon>
        <taxon>Mollusca</taxon>
        <taxon>Bivalvia</taxon>
        <taxon>Autobranchia</taxon>
        <taxon>Pteriomorphia</taxon>
        <taxon>Mytilida</taxon>
        <taxon>Mytiloidea</taxon>
        <taxon>Mytilidae</taxon>
        <taxon>Mytilinae</taxon>
        <taxon>Mytilus</taxon>
    </lineage>
</organism>
<comment type="caution">
    <text evidence="2">The sequence shown here is derived from an EMBL/GenBank/DDBJ whole genome shotgun (WGS) entry which is preliminary data.</text>
</comment>
<gene>
    <name evidence="2" type="ORF">MGAL_10B014596</name>
</gene>
<accession>A0A8B6FGM4</accession>
<protein>
    <submittedName>
        <fullName evidence="2">Uncharacterized protein</fullName>
    </submittedName>
</protein>
<evidence type="ECO:0000256" key="1">
    <source>
        <dbReference type="SAM" id="MobiDB-lite"/>
    </source>
</evidence>
<sequence>MRTHRNTCFSAVQGLECAEDVCQCSKNGYWFSHTYDVNVDNAENDILKVTCVMKFGAEGVDKMFDSITIEILGPPTVVSSKIMRDIVVTITVNFYSASDIERPVWFLMLEPINDTTGINTTIQYTTLSLPVHNRAVTCKGYVAILSIGILKDTRYTVLLKNSFGETRKSFKLTPAPESHNNEHVYERTNHQYLELTEIAQERHYSDIKDDEDDFRNNENDDGDDYEEIE</sequence>
<evidence type="ECO:0000313" key="2">
    <source>
        <dbReference type="EMBL" id="VDI48344.1"/>
    </source>
</evidence>
<dbReference type="EMBL" id="UYJE01006714">
    <property type="protein sequence ID" value="VDI48344.1"/>
    <property type="molecule type" value="Genomic_DNA"/>
</dbReference>
<reference evidence="2" key="1">
    <citation type="submission" date="2018-11" db="EMBL/GenBank/DDBJ databases">
        <authorList>
            <person name="Alioto T."/>
            <person name="Alioto T."/>
        </authorList>
    </citation>
    <scope>NUCLEOTIDE SEQUENCE</scope>
</reference>
<feature type="region of interest" description="Disordered" evidence="1">
    <location>
        <begin position="205"/>
        <end position="229"/>
    </location>
</feature>
<name>A0A8B6FGM4_MYTGA</name>